<protein>
    <submittedName>
        <fullName evidence="3">Uncharacterized protein</fullName>
    </submittedName>
</protein>
<organism evidence="3">
    <name type="scientific">uncultured Caudovirales phage</name>
    <dbReference type="NCBI Taxonomy" id="2100421"/>
    <lineage>
        <taxon>Viruses</taxon>
        <taxon>Duplodnaviria</taxon>
        <taxon>Heunggongvirae</taxon>
        <taxon>Uroviricota</taxon>
        <taxon>Caudoviricetes</taxon>
        <taxon>Peduoviridae</taxon>
        <taxon>Maltschvirus</taxon>
        <taxon>Maltschvirus maltsch</taxon>
    </lineage>
</organism>
<dbReference type="EMBL" id="LR797289">
    <property type="protein sequence ID" value="CAB4200215.1"/>
    <property type="molecule type" value="Genomic_DNA"/>
</dbReference>
<reference evidence="3" key="1">
    <citation type="submission" date="2020-05" db="EMBL/GenBank/DDBJ databases">
        <authorList>
            <person name="Chiriac C."/>
            <person name="Salcher M."/>
            <person name="Ghai R."/>
            <person name="Kavagutti S V."/>
        </authorList>
    </citation>
    <scope>NUCLEOTIDE SEQUENCE</scope>
</reference>
<feature type="compositionally biased region" description="Polar residues" evidence="1">
    <location>
        <begin position="61"/>
        <end position="73"/>
    </location>
</feature>
<gene>
    <name evidence="3" type="ORF">UFOVP1354_29</name>
    <name evidence="4" type="ORF">UFOVP1547_26</name>
    <name evidence="2" type="ORF">UFOVP930_37</name>
</gene>
<evidence type="ECO:0000313" key="3">
    <source>
        <dbReference type="EMBL" id="CAB4200215.1"/>
    </source>
</evidence>
<dbReference type="EMBL" id="LR798461">
    <property type="protein sequence ID" value="CAB5238478.1"/>
    <property type="molecule type" value="Genomic_DNA"/>
</dbReference>
<sequence>MIDQHQQSAIEVWNAIPYEKRTTTTRADFIMAFTLGRVSMKACFDKAELLRVDDEPKPFTPEQTNTQPTTKTN</sequence>
<dbReference type="EMBL" id="LR796873">
    <property type="protein sequence ID" value="CAB4172013.1"/>
    <property type="molecule type" value="Genomic_DNA"/>
</dbReference>
<feature type="region of interest" description="Disordered" evidence="1">
    <location>
        <begin position="53"/>
        <end position="73"/>
    </location>
</feature>
<name>A0A6J5S014_9CAUD</name>
<evidence type="ECO:0000313" key="2">
    <source>
        <dbReference type="EMBL" id="CAB4172013.1"/>
    </source>
</evidence>
<proteinExistence type="predicted"/>
<accession>A0A6J5S014</accession>
<evidence type="ECO:0000313" key="4">
    <source>
        <dbReference type="EMBL" id="CAB5238478.1"/>
    </source>
</evidence>
<evidence type="ECO:0000256" key="1">
    <source>
        <dbReference type="SAM" id="MobiDB-lite"/>
    </source>
</evidence>